<name>A0A7R9YN40_DIALT</name>
<dbReference type="InterPro" id="IPR039540">
    <property type="entry name" value="UBL3-like_ubiquitin_dom"/>
</dbReference>
<gene>
    <name evidence="3" type="ORF">KFE25_010643</name>
    <name evidence="2" type="ORF">PLUT1463_LOCUS11158</name>
</gene>
<evidence type="ECO:0000313" key="3">
    <source>
        <dbReference type="EMBL" id="KAG8460892.1"/>
    </source>
</evidence>
<accession>A0A7R9YN40</accession>
<dbReference type="Gene3D" id="3.10.20.90">
    <property type="entry name" value="Phosphatidylinositol 3-kinase Catalytic Subunit, Chain A, domain 1"/>
    <property type="match status" value="1"/>
</dbReference>
<dbReference type="OrthoDB" id="1043111at2759"/>
<feature type="domain" description="Ubiquitin-like" evidence="1">
    <location>
        <begin position="2"/>
        <end position="93"/>
    </location>
</feature>
<dbReference type="PROSITE" id="PS50053">
    <property type="entry name" value="UBIQUITIN_2"/>
    <property type="match status" value="1"/>
</dbReference>
<proteinExistence type="predicted"/>
<keyword evidence="4" id="KW-1185">Reference proteome</keyword>
<dbReference type="InterPro" id="IPR000626">
    <property type="entry name" value="Ubiquitin-like_dom"/>
</dbReference>
<evidence type="ECO:0000313" key="2">
    <source>
        <dbReference type="EMBL" id="CAD8276841.1"/>
    </source>
</evidence>
<organism evidence="2">
    <name type="scientific">Diacronema lutheri</name>
    <name type="common">Unicellular marine alga</name>
    <name type="synonym">Monochrysis lutheri</name>
    <dbReference type="NCBI Taxonomy" id="2081491"/>
    <lineage>
        <taxon>Eukaryota</taxon>
        <taxon>Haptista</taxon>
        <taxon>Haptophyta</taxon>
        <taxon>Pavlovophyceae</taxon>
        <taxon>Pavlovales</taxon>
        <taxon>Pavlovaceae</taxon>
        <taxon>Diacronema</taxon>
    </lineage>
</organism>
<dbReference type="InterPro" id="IPR040015">
    <property type="entry name" value="UBL3-like"/>
</dbReference>
<dbReference type="InterPro" id="IPR029071">
    <property type="entry name" value="Ubiquitin-like_domsf"/>
</dbReference>
<dbReference type="SUPFAM" id="SSF54236">
    <property type="entry name" value="Ubiquitin-like"/>
    <property type="match status" value="1"/>
</dbReference>
<evidence type="ECO:0000259" key="1">
    <source>
        <dbReference type="PROSITE" id="PS50053"/>
    </source>
</evidence>
<dbReference type="EMBL" id="HBEB01017327">
    <property type="protein sequence ID" value="CAD8276841.1"/>
    <property type="molecule type" value="Transcribed_RNA"/>
</dbReference>
<dbReference type="PANTHER" id="PTHR13169:SF0">
    <property type="entry name" value="UBIQUITIN-LIKE PROTEIN 3"/>
    <property type="match status" value="1"/>
</dbReference>
<reference evidence="3" key="2">
    <citation type="submission" date="2021-05" db="EMBL/GenBank/DDBJ databases">
        <title>The genome of the haptophyte Pavlova lutheri (Diacronema luteri, Pavlovales) - a model for lipid biosynthesis in eukaryotic algae.</title>
        <authorList>
            <person name="Hulatt C.J."/>
            <person name="Posewitz M.C."/>
        </authorList>
    </citation>
    <scope>NUCLEOTIDE SEQUENCE</scope>
    <source>
        <strain evidence="3">NIVA-4/92</strain>
    </source>
</reference>
<dbReference type="Pfam" id="PF13881">
    <property type="entry name" value="Rad60-SLD_2"/>
    <property type="match status" value="1"/>
</dbReference>
<dbReference type="AlphaFoldDB" id="A0A7R9YN40"/>
<dbReference type="PANTHER" id="PTHR13169">
    <property type="entry name" value="UBIQUITIN-LIKE PROTEIN 3 HCG-1 PROTEIN"/>
    <property type="match status" value="1"/>
</dbReference>
<dbReference type="Proteomes" id="UP000751190">
    <property type="component" value="Unassembled WGS sequence"/>
</dbReference>
<sequence length="132" mass="14075">MATCTIRFLYAAENREFTFTDVAATQSVISIKRAIVDKWPSDLPAATKPPDATHVRLLFAGKFLEDDKVLQDVQHVSVSDTTTFHVIVMAPPAEVKPTGAALPNEKVVAVSGTGTDASGRQSASGRCQCVVS</sequence>
<dbReference type="EMBL" id="JAGTXO010000029">
    <property type="protein sequence ID" value="KAG8460892.1"/>
    <property type="molecule type" value="Genomic_DNA"/>
</dbReference>
<protein>
    <recommendedName>
        <fullName evidence="1">Ubiquitin-like domain-containing protein</fullName>
    </recommendedName>
</protein>
<evidence type="ECO:0000313" key="4">
    <source>
        <dbReference type="Proteomes" id="UP000751190"/>
    </source>
</evidence>
<reference evidence="2" key="1">
    <citation type="submission" date="2021-01" db="EMBL/GenBank/DDBJ databases">
        <authorList>
            <person name="Corre E."/>
            <person name="Pelletier E."/>
            <person name="Niang G."/>
            <person name="Scheremetjew M."/>
            <person name="Finn R."/>
            <person name="Kale V."/>
            <person name="Holt S."/>
            <person name="Cochrane G."/>
            <person name="Meng A."/>
            <person name="Brown T."/>
            <person name="Cohen L."/>
        </authorList>
    </citation>
    <scope>NUCLEOTIDE SEQUENCE</scope>
    <source>
        <strain evidence="2">RCC1537</strain>
    </source>
</reference>